<dbReference type="Proteomes" id="UP000518605">
    <property type="component" value="Unassembled WGS sequence"/>
</dbReference>
<dbReference type="SUPFAM" id="SSF48371">
    <property type="entry name" value="ARM repeat"/>
    <property type="match status" value="1"/>
</dbReference>
<evidence type="ECO:0000313" key="1">
    <source>
        <dbReference type="EMBL" id="MBB3153365.1"/>
    </source>
</evidence>
<dbReference type="RefSeq" id="WP_183564751.1">
    <property type="nucleotide sequence ID" value="NZ_CBCSLB010000030.1"/>
</dbReference>
<dbReference type="InterPro" id="IPR014825">
    <property type="entry name" value="DNA_alkylation"/>
</dbReference>
<organism evidence="1 2">
    <name type="scientific">Paenibacillus endophyticus</name>
    <dbReference type="NCBI Taxonomy" id="1294268"/>
    <lineage>
        <taxon>Bacteria</taxon>
        <taxon>Bacillati</taxon>
        <taxon>Bacillota</taxon>
        <taxon>Bacilli</taxon>
        <taxon>Bacillales</taxon>
        <taxon>Paenibacillaceae</taxon>
        <taxon>Paenibacillus</taxon>
    </lineage>
</organism>
<accession>A0A7W5C926</accession>
<reference evidence="1 2" key="1">
    <citation type="submission" date="2020-08" db="EMBL/GenBank/DDBJ databases">
        <title>Genomic Encyclopedia of Type Strains, Phase III (KMG-III): the genomes of soil and plant-associated and newly described type strains.</title>
        <authorList>
            <person name="Whitman W."/>
        </authorList>
    </citation>
    <scope>NUCLEOTIDE SEQUENCE [LARGE SCALE GENOMIC DNA]</scope>
    <source>
        <strain evidence="1 2">CECT 8234</strain>
    </source>
</reference>
<dbReference type="AlphaFoldDB" id="A0A7W5C926"/>
<dbReference type="EMBL" id="JACHXW010000009">
    <property type="protein sequence ID" value="MBB3153365.1"/>
    <property type="molecule type" value="Genomic_DNA"/>
</dbReference>
<dbReference type="Gene3D" id="1.25.40.290">
    <property type="entry name" value="ARM repeat domains"/>
    <property type="match status" value="1"/>
</dbReference>
<dbReference type="Pfam" id="PF08713">
    <property type="entry name" value="DNA_alkylation"/>
    <property type="match status" value="1"/>
</dbReference>
<dbReference type="InterPro" id="IPR021133">
    <property type="entry name" value="HEAT_type_2"/>
</dbReference>
<protein>
    <submittedName>
        <fullName evidence="1">3-methyladenine DNA glycosylase AlkC</fullName>
    </submittedName>
</protein>
<gene>
    <name evidence="1" type="ORF">FHS16_003427</name>
</gene>
<dbReference type="PROSITE" id="PS50077">
    <property type="entry name" value="HEAT_REPEAT"/>
    <property type="match status" value="1"/>
</dbReference>
<comment type="caution">
    <text evidence="1">The sequence shown here is derived from an EMBL/GenBank/DDBJ whole genome shotgun (WGS) entry which is preliminary data.</text>
</comment>
<name>A0A7W5C926_9BACL</name>
<evidence type="ECO:0000313" key="2">
    <source>
        <dbReference type="Proteomes" id="UP000518605"/>
    </source>
</evidence>
<sequence>MAEPLKAMYDGFFLERFAALVKTAWSPFNESKFVEHVRDGNWEQLELKARARKITEALGTALPRSYDEAIAVLYLIDEKCTGLPYIFFSDFVEVYGMEPHNWDLSLAALTRFTERSTAEFAIRAFILNDPQRMASQMLAWAEHPNEHVRRLASEGIRPRLPWAQALPLFKRDPSPIVPILEKLKRDPSLYVRKSVANNLNDIAKDHPELVIALAEAWIGENPHTDWIVRHGCRTLIKKSVPEIMALFGYAKHDAAEETEQPLVAYAELEATPSIVAIGDEISLRYHVRLREGKSAKLRIEYGIAFVKSGGKTSIKRFLLSDREYAGGAAASNVRVHRFADLTTRKHYSGLHVVTLWVNGREVASAELTVTEAKPL</sequence>
<dbReference type="InterPro" id="IPR016024">
    <property type="entry name" value="ARM-type_fold"/>
</dbReference>
<keyword evidence="2" id="KW-1185">Reference proteome</keyword>
<proteinExistence type="predicted"/>